<dbReference type="EMBL" id="CAJNIZ010005230">
    <property type="protein sequence ID" value="CAE7240036.1"/>
    <property type="molecule type" value="Genomic_DNA"/>
</dbReference>
<dbReference type="Proteomes" id="UP000649617">
    <property type="component" value="Unassembled WGS sequence"/>
</dbReference>
<name>A0A812L8Q7_SYMPI</name>
<accession>A0A812L8Q7</accession>
<proteinExistence type="predicted"/>
<sequence>YTSTEYAEIGSSANPRTSEPPSSTESPFTSTSTMWLIRPRETRKLPFSDTEIDRMEVRFAADAAAASHSRYWKFEASARGQVTAQVYFLKGNVSFDPITKEAV</sequence>
<feature type="non-terminal residue" evidence="2">
    <location>
        <position position="103"/>
    </location>
</feature>
<gene>
    <name evidence="2" type="ORF">SPIL2461_LOCUS4078</name>
</gene>
<feature type="region of interest" description="Disordered" evidence="1">
    <location>
        <begin position="1"/>
        <end position="33"/>
    </location>
</feature>
<protein>
    <submittedName>
        <fullName evidence="2">Uncharacterized protein</fullName>
    </submittedName>
</protein>
<evidence type="ECO:0000313" key="2">
    <source>
        <dbReference type="EMBL" id="CAE7240036.1"/>
    </source>
</evidence>
<feature type="compositionally biased region" description="Low complexity" evidence="1">
    <location>
        <begin position="17"/>
        <end position="33"/>
    </location>
</feature>
<reference evidence="2" key="1">
    <citation type="submission" date="2021-02" db="EMBL/GenBank/DDBJ databases">
        <authorList>
            <person name="Dougan E. K."/>
            <person name="Rhodes N."/>
            <person name="Thang M."/>
            <person name="Chan C."/>
        </authorList>
    </citation>
    <scope>NUCLEOTIDE SEQUENCE</scope>
</reference>
<evidence type="ECO:0000256" key="1">
    <source>
        <dbReference type="SAM" id="MobiDB-lite"/>
    </source>
</evidence>
<feature type="compositionally biased region" description="Polar residues" evidence="1">
    <location>
        <begin position="1"/>
        <end position="16"/>
    </location>
</feature>
<feature type="non-terminal residue" evidence="2">
    <location>
        <position position="1"/>
    </location>
</feature>
<dbReference type="AlphaFoldDB" id="A0A812L8Q7"/>
<comment type="caution">
    <text evidence="2">The sequence shown here is derived from an EMBL/GenBank/DDBJ whole genome shotgun (WGS) entry which is preliminary data.</text>
</comment>
<keyword evidence="3" id="KW-1185">Reference proteome</keyword>
<evidence type="ECO:0000313" key="3">
    <source>
        <dbReference type="Proteomes" id="UP000649617"/>
    </source>
</evidence>
<organism evidence="2 3">
    <name type="scientific">Symbiodinium pilosum</name>
    <name type="common">Dinoflagellate</name>
    <dbReference type="NCBI Taxonomy" id="2952"/>
    <lineage>
        <taxon>Eukaryota</taxon>
        <taxon>Sar</taxon>
        <taxon>Alveolata</taxon>
        <taxon>Dinophyceae</taxon>
        <taxon>Suessiales</taxon>
        <taxon>Symbiodiniaceae</taxon>
        <taxon>Symbiodinium</taxon>
    </lineage>
</organism>